<evidence type="ECO:0000313" key="1">
    <source>
        <dbReference type="EMBL" id="PRT55288.1"/>
    </source>
</evidence>
<dbReference type="AlphaFoldDB" id="A0A2T0FJY4"/>
<evidence type="ECO:0000313" key="2">
    <source>
        <dbReference type="Proteomes" id="UP000238350"/>
    </source>
</evidence>
<name>A0A2T0FJY4_9ASCO</name>
<reference evidence="1 2" key="1">
    <citation type="submission" date="2017-04" db="EMBL/GenBank/DDBJ databases">
        <title>Genome sequencing of [Candida] sorbophila.</title>
        <authorList>
            <person name="Ahn J.O."/>
        </authorList>
    </citation>
    <scope>NUCLEOTIDE SEQUENCE [LARGE SCALE GENOMIC DNA]</scope>
    <source>
        <strain evidence="1 2">DS02</strain>
    </source>
</reference>
<dbReference type="OrthoDB" id="1879at2759"/>
<keyword evidence="2" id="KW-1185">Reference proteome</keyword>
<dbReference type="GeneID" id="36516656"/>
<protein>
    <submittedName>
        <fullName evidence="1">Uncharacterized protein</fullName>
    </submittedName>
</protein>
<dbReference type="EMBL" id="NDIQ01000021">
    <property type="protein sequence ID" value="PRT55288.1"/>
    <property type="molecule type" value="Genomic_DNA"/>
</dbReference>
<gene>
    <name evidence="1" type="ORF">B9G98_02908</name>
</gene>
<organism evidence="1 2">
    <name type="scientific">Wickerhamiella sorbophila</name>
    <dbReference type="NCBI Taxonomy" id="45607"/>
    <lineage>
        <taxon>Eukaryota</taxon>
        <taxon>Fungi</taxon>
        <taxon>Dikarya</taxon>
        <taxon>Ascomycota</taxon>
        <taxon>Saccharomycotina</taxon>
        <taxon>Dipodascomycetes</taxon>
        <taxon>Dipodascales</taxon>
        <taxon>Trichomonascaceae</taxon>
        <taxon>Wickerhamiella</taxon>
    </lineage>
</organism>
<dbReference type="Proteomes" id="UP000238350">
    <property type="component" value="Unassembled WGS sequence"/>
</dbReference>
<dbReference type="RefSeq" id="XP_024665233.1">
    <property type="nucleotide sequence ID" value="XM_024809465.1"/>
</dbReference>
<sequence length="781" mass="87623">MCSAESEEVEKDLDTFLLGCRHIPSKVANCSNFKAGCQARLKRKDVGAIKTALTLASNLCNPVCRELVRELLKSPDMNGLLFNKDDRVLDLSIVLARQLPTALVSRKHIIQADVYARYRKPQPDKSRLLLYYLQFTDDRDMEEEILRFRSKALGLGLRSLALLPKSAITDPDQLDIHLAKANNLMLEKLAISLDVSIQDLSFRYAQIKLDPVSGFSKQHISNTGVFLSVEDYIDTQNRSWVDGTYSAASKQVARMNVKLETGTYRYGAPATFKAVEFVIPSIESTESKLVIYEVSIDPDDLSDGGKLEFSRLAPGDGVFLVDKSSIWFAQIVSVEPFIVRSIEKKAESIMIPDNRRLWRSKISVKQDWPEFLIKPLLGWRYDPESASTCLEFVQKNNLAVVAIPPGGDFPLLDWDQFDRTLLVSSRPQHADFKGNVYRGQRMLPRLDELLKKVGDLAAENNMSAFFKNDCPSAQLIGRRLNLLENELFTEIAWLSPLKVLDEIQHENYLLKTADVVVWPKPIHGHFKTIVIDRAHMWSELETAHVINDVLEKLVLIGEASPIPSLFSRMVLYGVHFCEGPLDVSPSVAELYRDWYPTLTPTGDDNLPGFASAVQRVHVDGYGTIAYNEQHVGTAEYAVLLYQYLSLLGYPREKITLIAETSGQKDLINEISLARGCGDAPFSGPPRIFSSASDAQIDAGDVIVYASVWSDQGPDEISAVYGKKGAFFLIPHDTPTSLQVVVGELYDRIVENRAPTPLVGLRHLADYVQEMKRRRLTWLSGK</sequence>
<dbReference type="STRING" id="45607.A0A2T0FJY4"/>
<accession>A0A2T0FJY4</accession>
<proteinExistence type="predicted"/>
<comment type="caution">
    <text evidence="1">The sequence shown here is derived from an EMBL/GenBank/DDBJ whole genome shotgun (WGS) entry which is preliminary data.</text>
</comment>